<feature type="region of interest" description="Disordered" evidence="1">
    <location>
        <begin position="119"/>
        <end position="154"/>
    </location>
</feature>
<keyword evidence="2" id="KW-1133">Transmembrane helix</keyword>
<organism evidence="3 4">
    <name type="scientific">Phyllosticta citribraziliensis</name>
    <dbReference type="NCBI Taxonomy" id="989973"/>
    <lineage>
        <taxon>Eukaryota</taxon>
        <taxon>Fungi</taxon>
        <taxon>Dikarya</taxon>
        <taxon>Ascomycota</taxon>
        <taxon>Pezizomycotina</taxon>
        <taxon>Dothideomycetes</taxon>
        <taxon>Dothideomycetes incertae sedis</taxon>
        <taxon>Botryosphaeriales</taxon>
        <taxon>Phyllostictaceae</taxon>
        <taxon>Phyllosticta</taxon>
    </lineage>
</organism>
<comment type="caution">
    <text evidence="3">The sequence shown here is derived from an EMBL/GenBank/DDBJ whole genome shotgun (WGS) entry which is preliminary data.</text>
</comment>
<dbReference type="Proteomes" id="UP001360953">
    <property type="component" value="Unassembled WGS sequence"/>
</dbReference>
<dbReference type="EMBL" id="JBBPEH010000015">
    <property type="protein sequence ID" value="KAK7529857.1"/>
    <property type="molecule type" value="Genomic_DNA"/>
</dbReference>
<keyword evidence="2" id="KW-0812">Transmembrane</keyword>
<keyword evidence="2" id="KW-0472">Membrane</keyword>
<feature type="compositionally biased region" description="Low complexity" evidence="1">
    <location>
        <begin position="119"/>
        <end position="131"/>
    </location>
</feature>
<dbReference type="RefSeq" id="XP_066650223.1">
    <property type="nucleotide sequence ID" value="XM_066794161.1"/>
</dbReference>
<feature type="transmembrane region" description="Helical" evidence="2">
    <location>
        <begin position="53"/>
        <end position="76"/>
    </location>
</feature>
<accession>A0ABR1L3P6</accession>
<feature type="compositionally biased region" description="Basic residues" evidence="1">
    <location>
        <begin position="142"/>
        <end position="153"/>
    </location>
</feature>
<gene>
    <name evidence="3" type="ORF">J3D65DRAFT_160542</name>
</gene>
<reference evidence="3 4" key="1">
    <citation type="submission" date="2024-04" db="EMBL/GenBank/DDBJ databases">
        <title>Phyllosticta paracitricarpa is synonymous to the EU quarantine fungus P. citricarpa based on phylogenomic analyses.</title>
        <authorList>
            <consortium name="Lawrence Berkeley National Laboratory"/>
            <person name="Van ingen-buijs V.A."/>
            <person name="Van westerhoven A.C."/>
            <person name="Haridas S."/>
            <person name="Skiadas P."/>
            <person name="Martin F."/>
            <person name="Groenewald J.Z."/>
            <person name="Crous P.W."/>
            <person name="Seidl M.F."/>
        </authorList>
    </citation>
    <scope>NUCLEOTIDE SEQUENCE [LARGE SCALE GENOMIC DNA]</scope>
    <source>
        <strain evidence="3 4">CPC 17464</strain>
    </source>
</reference>
<evidence type="ECO:0000313" key="4">
    <source>
        <dbReference type="Proteomes" id="UP001360953"/>
    </source>
</evidence>
<protein>
    <submittedName>
        <fullName evidence="3">Uncharacterized protein</fullName>
    </submittedName>
</protein>
<name>A0ABR1L3P6_9PEZI</name>
<sequence>MGMGGERERTIVPRRMQVFDCQKATALCGNFVCGALGALSPMARCCCCCCCRLLLHLMVFLPLCCACATGWHAMLLPLRPSIRPVFQTDRADRRRTRTCICTCPQAVVDTGSAGLALSLPSSSSSKTTEPSSNKRSAQRTCVGRKKRKKKGKGVKFSIHTILYHPAHYPPS</sequence>
<keyword evidence="4" id="KW-1185">Reference proteome</keyword>
<evidence type="ECO:0000256" key="1">
    <source>
        <dbReference type="SAM" id="MobiDB-lite"/>
    </source>
</evidence>
<dbReference type="GeneID" id="92027067"/>
<proteinExistence type="predicted"/>
<evidence type="ECO:0000256" key="2">
    <source>
        <dbReference type="SAM" id="Phobius"/>
    </source>
</evidence>
<evidence type="ECO:0000313" key="3">
    <source>
        <dbReference type="EMBL" id="KAK7529857.1"/>
    </source>
</evidence>